<gene>
    <name evidence="3" type="ORF">OXX778_LOCUS5865</name>
</gene>
<evidence type="ECO:0000256" key="2">
    <source>
        <dbReference type="SAM" id="MobiDB-lite"/>
    </source>
</evidence>
<dbReference type="EMBL" id="CAJNOC010000663">
    <property type="protein sequence ID" value="CAF0788918.1"/>
    <property type="molecule type" value="Genomic_DNA"/>
</dbReference>
<sequence>MAQNFFTNCELFLKYLTQEALLAATKEIVQMGRDNFSDMLNRRFSDDDKKEKNDLIRSRVKTIGNDIWNLISSLEENRLVSECNEMFKNNQRCQSDTMNNTQMEVGQNIDQKHEMTNLLERLLNEIEDLKNSNKEILNKMKVIINENNNLKKIVLNLGKFKNFSYFEQCNYVPWSNDIAGKEKELESSDLMSSSPKINKDITKDVVNENIFKGPLQIKPSYAYPNGSSSSLDKNYYDIRRINRPKFVIGSQRNNNENGLFGAKKQFEYYSGFWRLDTTKEKVQEYIKNDKNKAELKENGFNRRQHGVYTKKYNFGNKGKQLRSEINGRGSYHGRFNNSNRDENSRRNNNYGRGASNVVTRSSGRGDFSGSNHRQNSLVSFVSCENNVQKSATSEMNTALNTPKITAVSNGLSSKTPKRTLSPSDDKVESNAKVAIIEIGESSLLEITQ</sequence>
<protein>
    <submittedName>
        <fullName evidence="3">Uncharacterized protein</fullName>
    </submittedName>
</protein>
<keyword evidence="1" id="KW-0175">Coiled coil</keyword>
<feature type="compositionally biased region" description="Polar residues" evidence="2">
    <location>
        <begin position="356"/>
        <end position="371"/>
    </location>
</feature>
<proteinExistence type="predicted"/>
<feature type="coiled-coil region" evidence="1">
    <location>
        <begin position="112"/>
        <end position="146"/>
    </location>
</feature>
<accession>A0A813S1R1</accession>
<evidence type="ECO:0000256" key="1">
    <source>
        <dbReference type="SAM" id="Coils"/>
    </source>
</evidence>
<evidence type="ECO:0000313" key="3">
    <source>
        <dbReference type="EMBL" id="CAF0788918.1"/>
    </source>
</evidence>
<evidence type="ECO:0000313" key="4">
    <source>
        <dbReference type="Proteomes" id="UP000663879"/>
    </source>
</evidence>
<feature type="region of interest" description="Disordered" evidence="2">
    <location>
        <begin position="321"/>
        <end position="371"/>
    </location>
</feature>
<organism evidence="3 4">
    <name type="scientific">Brachionus calyciflorus</name>
    <dbReference type="NCBI Taxonomy" id="104777"/>
    <lineage>
        <taxon>Eukaryota</taxon>
        <taxon>Metazoa</taxon>
        <taxon>Spiralia</taxon>
        <taxon>Gnathifera</taxon>
        <taxon>Rotifera</taxon>
        <taxon>Eurotatoria</taxon>
        <taxon>Monogononta</taxon>
        <taxon>Pseudotrocha</taxon>
        <taxon>Ploima</taxon>
        <taxon>Brachionidae</taxon>
        <taxon>Brachionus</taxon>
    </lineage>
</organism>
<comment type="caution">
    <text evidence="3">The sequence shown here is derived from an EMBL/GenBank/DDBJ whole genome shotgun (WGS) entry which is preliminary data.</text>
</comment>
<dbReference type="Proteomes" id="UP000663879">
    <property type="component" value="Unassembled WGS sequence"/>
</dbReference>
<keyword evidence="4" id="KW-1185">Reference proteome</keyword>
<dbReference type="AlphaFoldDB" id="A0A813S1R1"/>
<name>A0A813S1R1_9BILA</name>
<feature type="compositionally biased region" description="Polar residues" evidence="2">
    <location>
        <begin position="407"/>
        <end position="422"/>
    </location>
</feature>
<feature type="region of interest" description="Disordered" evidence="2">
    <location>
        <begin position="407"/>
        <end position="428"/>
    </location>
</feature>
<reference evidence="3" key="1">
    <citation type="submission" date="2021-02" db="EMBL/GenBank/DDBJ databases">
        <authorList>
            <person name="Nowell W R."/>
        </authorList>
    </citation>
    <scope>NUCLEOTIDE SEQUENCE</scope>
    <source>
        <strain evidence="3">Ploen Becks lab</strain>
    </source>
</reference>